<dbReference type="AlphaFoldDB" id="A0A4Q7TSC7"/>
<protein>
    <submittedName>
        <fullName evidence="5">NitT/TauT family transport system ATP-binding protein</fullName>
    </submittedName>
</protein>
<proteinExistence type="predicted"/>
<accession>A0A4Q7TSC7</accession>
<name>A0A4Q7TSC7_9MICO</name>
<dbReference type="GO" id="GO:0005524">
    <property type="term" value="F:ATP binding"/>
    <property type="evidence" value="ECO:0007669"/>
    <property type="project" value="UniProtKB-KW"/>
</dbReference>
<dbReference type="RefSeq" id="WP_130281628.1">
    <property type="nucleotide sequence ID" value="NZ_SGXT01000013.1"/>
</dbReference>
<dbReference type="Proteomes" id="UP000292408">
    <property type="component" value="Unassembled WGS sequence"/>
</dbReference>
<evidence type="ECO:0000256" key="2">
    <source>
        <dbReference type="ARBA" id="ARBA00022741"/>
    </source>
</evidence>
<dbReference type="Pfam" id="PF00005">
    <property type="entry name" value="ABC_tran"/>
    <property type="match status" value="1"/>
</dbReference>
<dbReference type="PANTHER" id="PTHR42788">
    <property type="entry name" value="TAURINE IMPORT ATP-BINDING PROTEIN-RELATED"/>
    <property type="match status" value="1"/>
</dbReference>
<reference evidence="5 6" key="1">
    <citation type="journal article" date="2015" name="Stand. Genomic Sci.">
        <title>Genomic Encyclopedia of Bacterial and Archaeal Type Strains, Phase III: the genomes of soil and plant-associated and newly described type strains.</title>
        <authorList>
            <person name="Whitman W.B."/>
            <person name="Woyke T."/>
            <person name="Klenk H.P."/>
            <person name="Zhou Y."/>
            <person name="Lilburn T.G."/>
            <person name="Beck B.J."/>
            <person name="De Vos P."/>
            <person name="Vandamme P."/>
            <person name="Eisen J.A."/>
            <person name="Garrity G."/>
            <person name="Hugenholtz P."/>
            <person name="Kyrpides N.C."/>
        </authorList>
    </citation>
    <scope>NUCLEOTIDE SEQUENCE [LARGE SCALE GENOMIC DNA]</scope>
    <source>
        <strain evidence="5 6">AC4r</strain>
    </source>
</reference>
<dbReference type="CDD" id="cd03293">
    <property type="entry name" value="ABC_NrtD_SsuB_transporters"/>
    <property type="match status" value="1"/>
</dbReference>
<dbReference type="PROSITE" id="PS50893">
    <property type="entry name" value="ABC_TRANSPORTER_2"/>
    <property type="match status" value="1"/>
</dbReference>
<dbReference type="GO" id="GO:0016887">
    <property type="term" value="F:ATP hydrolysis activity"/>
    <property type="evidence" value="ECO:0007669"/>
    <property type="project" value="InterPro"/>
</dbReference>
<evidence type="ECO:0000313" key="5">
    <source>
        <dbReference type="EMBL" id="RZT62462.1"/>
    </source>
</evidence>
<dbReference type="InterPro" id="IPR050166">
    <property type="entry name" value="ABC_transporter_ATP-bind"/>
</dbReference>
<dbReference type="InterPro" id="IPR027417">
    <property type="entry name" value="P-loop_NTPase"/>
</dbReference>
<gene>
    <name evidence="5" type="ORF">EV140_0991</name>
</gene>
<dbReference type="InterPro" id="IPR003439">
    <property type="entry name" value="ABC_transporter-like_ATP-bd"/>
</dbReference>
<evidence type="ECO:0000256" key="3">
    <source>
        <dbReference type="ARBA" id="ARBA00022840"/>
    </source>
</evidence>
<dbReference type="OrthoDB" id="8773773at2"/>
<dbReference type="InterPro" id="IPR017871">
    <property type="entry name" value="ABC_transporter-like_CS"/>
</dbReference>
<keyword evidence="2" id="KW-0547">Nucleotide-binding</keyword>
<dbReference type="SMART" id="SM00382">
    <property type="entry name" value="AAA"/>
    <property type="match status" value="1"/>
</dbReference>
<dbReference type="EMBL" id="SGXT01000013">
    <property type="protein sequence ID" value="RZT62462.1"/>
    <property type="molecule type" value="Genomic_DNA"/>
</dbReference>
<evidence type="ECO:0000256" key="1">
    <source>
        <dbReference type="ARBA" id="ARBA00022448"/>
    </source>
</evidence>
<feature type="domain" description="ABC transporter" evidence="4">
    <location>
        <begin position="11"/>
        <end position="239"/>
    </location>
</feature>
<comment type="caution">
    <text evidence="5">The sequence shown here is derived from an EMBL/GenBank/DDBJ whole genome shotgun (WGS) entry which is preliminary data.</text>
</comment>
<dbReference type="Gene3D" id="3.40.50.300">
    <property type="entry name" value="P-loop containing nucleotide triphosphate hydrolases"/>
    <property type="match status" value="1"/>
</dbReference>
<evidence type="ECO:0000259" key="4">
    <source>
        <dbReference type="PROSITE" id="PS50893"/>
    </source>
</evidence>
<dbReference type="PANTHER" id="PTHR42788:SF13">
    <property type="entry name" value="ALIPHATIC SULFONATES IMPORT ATP-BINDING PROTEIN SSUB"/>
    <property type="match status" value="1"/>
</dbReference>
<keyword evidence="1" id="KW-0813">Transport</keyword>
<dbReference type="PROSITE" id="PS00211">
    <property type="entry name" value="ABC_TRANSPORTER_1"/>
    <property type="match status" value="1"/>
</dbReference>
<organism evidence="5 6">
    <name type="scientific">Microcella alkaliphila</name>
    <dbReference type="NCBI Taxonomy" id="279828"/>
    <lineage>
        <taxon>Bacteria</taxon>
        <taxon>Bacillati</taxon>
        <taxon>Actinomycetota</taxon>
        <taxon>Actinomycetes</taxon>
        <taxon>Micrococcales</taxon>
        <taxon>Microbacteriaceae</taxon>
        <taxon>Microcella</taxon>
    </lineage>
</organism>
<evidence type="ECO:0000313" key="6">
    <source>
        <dbReference type="Proteomes" id="UP000292408"/>
    </source>
</evidence>
<keyword evidence="6" id="KW-1185">Reference proteome</keyword>
<sequence length="263" mass="27655">MAPDRRAGVTVTVDAATKVYPDGTEAVAPITLTLDPGRTTVLVGPSGCGKSTLLRMIAGLESATAGEVLVDGEPPTIVQRRGELAVAFQDPSLLPWRSVAANIALARELARLDRDDERVAELIDLVGLTGFAATKPAALSGGMRQRAAIARALATDPRLLLLDEPFGAVDELTRQQLARELPALWEGGGTTTLLVTHSVAEAVRLADRVIVLSPRPARVLADIPIKLPRPRRDSDPAADRLERAVVEALERGHAGGDAAQTGG</sequence>
<keyword evidence="3 5" id="KW-0067">ATP-binding</keyword>
<dbReference type="SUPFAM" id="SSF52540">
    <property type="entry name" value="P-loop containing nucleoside triphosphate hydrolases"/>
    <property type="match status" value="1"/>
</dbReference>
<dbReference type="InterPro" id="IPR003593">
    <property type="entry name" value="AAA+_ATPase"/>
</dbReference>